<evidence type="ECO:0000256" key="7">
    <source>
        <dbReference type="HAMAP-Rule" id="MF_00109"/>
    </source>
</evidence>
<evidence type="ECO:0000256" key="6">
    <source>
        <dbReference type="ARBA" id="ARBA00023141"/>
    </source>
</evidence>
<dbReference type="BioCyc" id="AURANTIMONAS:SI859A1_02899-MONOMER"/>
<evidence type="ECO:0000256" key="4">
    <source>
        <dbReference type="ARBA" id="ARBA00022777"/>
    </source>
</evidence>
<dbReference type="InterPro" id="IPR027417">
    <property type="entry name" value="P-loop_NTPase"/>
</dbReference>
<keyword evidence="2 7" id="KW-0808">Transferase</keyword>
<dbReference type="GO" id="GO:0000287">
    <property type="term" value="F:magnesium ion binding"/>
    <property type="evidence" value="ECO:0007669"/>
    <property type="project" value="UniProtKB-UniRule"/>
</dbReference>
<comment type="function">
    <text evidence="7">Catalyzes the specific phosphorylation of the 3-hydroxyl group of shikimic acid using ATP as a cosubstrate.</text>
</comment>
<dbReference type="InterPro" id="IPR000623">
    <property type="entry name" value="Shikimate_kinase/TSH1"/>
</dbReference>
<comment type="subcellular location">
    <subcellularLocation>
        <location evidence="7">Cytoplasm</location>
    </subcellularLocation>
</comment>
<gene>
    <name evidence="7" type="primary">aroK</name>
    <name evidence="8" type="ORF">SI859A1_02899</name>
</gene>
<dbReference type="InterPro" id="IPR031322">
    <property type="entry name" value="Shikimate/glucono_kinase"/>
</dbReference>
<evidence type="ECO:0000256" key="1">
    <source>
        <dbReference type="ARBA" id="ARBA00022605"/>
    </source>
</evidence>
<dbReference type="EMBL" id="AAPJ01000005">
    <property type="protein sequence ID" value="EAS49298.1"/>
    <property type="molecule type" value="Genomic_DNA"/>
</dbReference>
<comment type="similarity">
    <text evidence="7">Belongs to the shikimate kinase family.</text>
</comment>
<evidence type="ECO:0000256" key="3">
    <source>
        <dbReference type="ARBA" id="ARBA00022741"/>
    </source>
</evidence>
<comment type="cofactor">
    <cofactor evidence="7">
        <name>Mg(2+)</name>
        <dbReference type="ChEBI" id="CHEBI:18420"/>
    </cofactor>
    <text evidence="7">Binds 1 Mg(2+) ion per subunit.</text>
</comment>
<dbReference type="GO" id="GO:0005829">
    <property type="term" value="C:cytosol"/>
    <property type="evidence" value="ECO:0007669"/>
    <property type="project" value="TreeGrafter"/>
</dbReference>
<keyword evidence="7" id="KW-0460">Magnesium</keyword>
<dbReference type="PANTHER" id="PTHR21087:SF16">
    <property type="entry name" value="SHIKIMATE KINASE 1, CHLOROPLASTIC"/>
    <property type="match status" value="1"/>
</dbReference>
<feature type="binding site" evidence="7">
    <location>
        <position position="135"/>
    </location>
    <ligand>
        <name>ATP</name>
        <dbReference type="ChEBI" id="CHEBI:30616"/>
    </ligand>
</feature>
<dbReference type="SUPFAM" id="SSF52540">
    <property type="entry name" value="P-loop containing nucleoside triphosphate hydrolases"/>
    <property type="match status" value="1"/>
</dbReference>
<name>Q1YGC7_AURMS</name>
<dbReference type="PRINTS" id="PR01100">
    <property type="entry name" value="SHIKIMTKNASE"/>
</dbReference>
<protein>
    <recommendedName>
        <fullName evidence="7">Shikimate kinase</fullName>
        <shortName evidence="7">SK</shortName>
        <ecNumber evidence="7">2.7.1.71</ecNumber>
    </recommendedName>
</protein>
<feature type="binding site" evidence="7">
    <location>
        <position position="97"/>
    </location>
    <ligand>
        <name>substrate</name>
    </ligand>
</feature>
<dbReference type="EC" id="2.7.1.71" evidence="7"/>
<dbReference type="Pfam" id="PF01202">
    <property type="entry name" value="SKI"/>
    <property type="match status" value="1"/>
</dbReference>
<dbReference type="OrthoDB" id="9800332at2"/>
<keyword evidence="4 7" id="KW-0418">Kinase</keyword>
<feature type="binding site" evidence="7">
    <location>
        <position position="154"/>
    </location>
    <ligand>
        <name>substrate</name>
    </ligand>
</feature>
<dbReference type="HAMAP" id="MF_00109">
    <property type="entry name" value="Shikimate_kinase"/>
    <property type="match status" value="1"/>
</dbReference>
<accession>Q1YGC7</accession>
<feature type="binding site" evidence="7">
    <location>
        <position position="33"/>
    </location>
    <ligand>
        <name>Mg(2+)</name>
        <dbReference type="ChEBI" id="CHEBI:18420"/>
    </ligand>
</feature>
<organism evidence="8 9">
    <name type="scientific">Aurantimonas manganoxydans (strain ATCC BAA-1229 / DSM 21871 / SI85-9A1)</name>
    <dbReference type="NCBI Taxonomy" id="287752"/>
    <lineage>
        <taxon>Bacteria</taxon>
        <taxon>Pseudomonadati</taxon>
        <taxon>Pseudomonadota</taxon>
        <taxon>Alphaproteobacteria</taxon>
        <taxon>Hyphomicrobiales</taxon>
        <taxon>Aurantimonadaceae</taxon>
        <taxon>Aurantimonas</taxon>
    </lineage>
</organism>
<comment type="subunit">
    <text evidence="7">Monomer.</text>
</comment>
<keyword evidence="7" id="KW-0479">Metal-binding</keyword>
<evidence type="ECO:0000256" key="2">
    <source>
        <dbReference type="ARBA" id="ARBA00022679"/>
    </source>
</evidence>
<comment type="pathway">
    <text evidence="7">Metabolic intermediate biosynthesis; chorismate biosynthesis; chorismate from D-erythrose 4-phosphate and phosphoenolpyruvate: step 5/7.</text>
</comment>
<evidence type="ECO:0000313" key="9">
    <source>
        <dbReference type="Proteomes" id="UP000000321"/>
    </source>
</evidence>
<feature type="binding site" evidence="7">
    <location>
        <position position="51"/>
    </location>
    <ligand>
        <name>substrate</name>
    </ligand>
</feature>
<dbReference type="CDD" id="cd00464">
    <property type="entry name" value="SK"/>
    <property type="match status" value="1"/>
</dbReference>
<evidence type="ECO:0000256" key="5">
    <source>
        <dbReference type="ARBA" id="ARBA00022840"/>
    </source>
</evidence>
<comment type="caution">
    <text evidence="7">Lacks conserved residue(s) required for the propagation of feature annotation.</text>
</comment>
<dbReference type="AlphaFoldDB" id="Q1YGC7"/>
<dbReference type="NCBIfam" id="NF010552">
    <property type="entry name" value="PRK13946.1"/>
    <property type="match status" value="1"/>
</dbReference>
<dbReference type="HOGENOM" id="CLU_057607_2_0_5"/>
<comment type="caution">
    <text evidence="8">The sequence shown here is derived from an EMBL/GenBank/DDBJ whole genome shotgun (WGS) entry which is preliminary data.</text>
</comment>
<keyword evidence="1 7" id="KW-0028">Amino-acid biosynthesis</keyword>
<proteinExistence type="inferred from homology"/>
<keyword evidence="7" id="KW-0963">Cytoplasm</keyword>
<dbReference type="RefSeq" id="WP_009210718.1">
    <property type="nucleotide sequence ID" value="NZ_BBWP01000008.1"/>
</dbReference>
<keyword evidence="5 7" id="KW-0067">ATP-binding</keyword>
<dbReference type="GO" id="GO:0008652">
    <property type="term" value="P:amino acid biosynthetic process"/>
    <property type="evidence" value="ECO:0007669"/>
    <property type="project" value="UniProtKB-KW"/>
</dbReference>
<keyword evidence="3 7" id="KW-0547">Nucleotide-binding</keyword>
<reference evidence="8 9" key="1">
    <citation type="journal article" date="2008" name="Appl. Environ. Microbiol.">
        <title>Genomic insights into Mn(II) oxidation by the marine alphaproteobacterium Aurantimonas sp. strain SI85-9A1.</title>
        <authorList>
            <person name="Dick G.J."/>
            <person name="Podell S."/>
            <person name="Johnson H.A."/>
            <person name="Rivera-Espinoza Y."/>
            <person name="Bernier-Latmani R."/>
            <person name="McCarthy J.K."/>
            <person name="Torpey J.W."/>
            <person name="Clement B.G."/>
            <person name="Gaasterland T."/>
            <person name="Tebo B.M."/>
        </authorList>
    </citation>
    <scope>NUCLEOTIDE SEQUENCE [LARGE SCALE GENOMIC DNA]</scope>
    <source>
        <strain evidence="8 9">SI85-9A1</strain>
    </source>
</reference>
<evidence type="ECO:0000313" key="8">
    <source>
        <dbReference type="EMBL" id="EAS49298.1"/>
    </source>
</evidence>
<dbReference type="GO" id="GO:0005524">
    <property type="term" value="F:ATP binding"/>
    <property type="evidence" value="ECO:0007669"/>
    <property type="project" value="UniProtKB-UniRule"/>
</dbReference>
<feature type="binding site" evidence="7">
    <location>
        <position position="75"/>
    </location>
    <ligand>
        <name>substrate</name>
    </ligand>
</feature>
<dbReference type="GO" id="GO:0004765">
    <property type="term" value="F:shikimate kinase activity"/>
    <property type="evidence" value="ECO:0007669"/>
    <property type="project" value="UniProtKB-UniRule"/>
</dbReference>
<dbReference type="UniPathway" id="UPA00053">
    <property type="reaction ID" value="UER00088"/>
</dbReference>
<keyword evidence="9" id="KW-1185">Reference proteome</keyword>
<comment type="catalytic activity">
    <reaction evidence="7">
        <text>shikimate + ATP = 3-phosphoshikimate + ADP + H(+)</text>
        <dbReference type="Rhea" id="RHEA:13121"/>
        <dbReference type="ChEBI" id="CHEBI:15378"/>
        <dbReference type="ChEBI" id="CHEBI:30616"/>
        <dbReference type="ChEBI" id="CHEBI:36208"/>
        <dbReference type="ChEBI" id="CHEBI:145989"/>
        <dbReference type="ChEBI" id="CHEBI:456216"/>
        <dbReference type="EC" id="2.7.1.71"/>
    </reaction>
</comment>
<dbReference type="GO" id="GO:0009423">
    <property type="term" value="P:chorismate biosynthetic process"/>
    <property type="evidence" value="ECO:0007669"/>
    <property type="project" value="UniProtKB-UniRule"/>
</dbReference>
<dbReference type="GO" id="GO:0009073">
    <property type="term" value="P:aromatic amino acid family biosynthetic process"/>
    <property type="evidence" value="ECO:0007669"/>
    <property type="project" value="UniProtKB-KW"/>
</dbReference>
<sequence length="193" mass="21577">MRSELPSGGTDTIQDRLGTRSVTLVGLMGAGKTTVGRRLAALLDLPFHDTDHEIELVSRMSIPELFESYGEPEFRALEARVVGRLTAEGPQVVATGGGAYMHEETRSLLKQSAITVWLKADLDTLMDRVRRRANRPLLKQDDPRAVMRGLIETRYPIYAEADITIPTRNVKRDVIAQEIIEALDRHLATETDR</sequence>
<dbReference type="Proteomes" id="UP000000321">
    <property type="component" value="Unassembled WGS sequence"/>
</dbReference>
<dbReference type="PANTHER" id="PTHR21087">
    <property type="entry name" value="SHIKIMATE KINASE"/>
    <property type="match status" value="1"/>
</dbReference>
<dbReference type="Gene3D" id="3.40.50.300">
    <property type="entry name" value="P-loop containing nucleotide triphosphate hydrolases"/>
    <property type="match status" value="1"/>
</dbReference>
<feature type="binding site" evidence="7">
    <location>
        <begin position="29"/>
        <end position="34"/>
    </location>
    <ligand>
        <name>ATP</name>
        <dbReference type="ChEBI" id="CHEBI:30616"/>
    </ligand>
</feature>
<keyword evidence="6 7" id="KW-0057">Aromatic amino acid biosynthesis</keyword>